<keyword evidence="1" id="KW-0472">Membrane</keyword>
<evidence type="ECO:0000313" key="2">
    <source>
        <dbReference type="EMBL" id="MFD2569063.1"/>
    </source>
</evidence>
<protein>
    <recommendedName>
        <fullName evidence="4">DoxX family protein</fullName>
    </recommendedName>
</protein>
<evidence type="ECO:0000256" key="1">
    <source>
        <dbReference type="SAM" id="Phobius"/>
    </source>
</evidence>
<sequence>MNKIIAAGRWLFLLSLSLYVFLHFALADFGVKEFIPKYMPFPYFLNYFTGICILAFIISGLIGKFDKLAALLFTLYLLLVIAIVHIPDAGQNQQDLQNIFRAMNMMGGALMYAGGFARDKRLRFSTPGPAPA</sequence>
<comment type="caution">
    <text evidence="2">The sequence shown here is derived from an EMBL/GenBank/DDBJ whole genome shotgun (WGS) entry which is preliminary data.</text>
</comment>
<accession>A0ABW5LW84</accession>
<organism evidence="2 3">
    <name type="scientific">Spirosoma soli</name>
    <dbReference type="NCBI Taxonomy" id="1770529"/>
    <lineage>
        <taxon>Bacteria</taxon>
        <taxon>Pseudomonadati</taxon>
        <taxon>Bacteroidota</taxon>
        <taxon>Cytophagia</taxon>
        <taxon>Cytophagales</taxon>
        <taxon>Cytophagaceae</taxon>
        <taxon>Spirosoma</taxon>
    </lineage>
</organism>
<dbReference type="Proteomes" id="UP001597469">
    <property type="component" value="Unassembled WGS sequence"/>
</dbReference>
<gene>
    <name evidence="2" type="ORF">ACFSUS_00365</name>
</gene>
<reference evidence="3" key="1">
    <citation type="journal article" date="2019" name="Int. J. Syst. Evol. Microbiol.">
        <title>The Global Catalogue of Microorganisms (GCM) 10K type strain sequencing project: providing services to taxonomists for standard genome sequencing and annotation.</title>
        <authorList>
            <consortium name="The Broad Institute Genomics Platform"/>
            <consortium name="The Broad Institute Genome Sequencing Center for Infectious Disease"/>
            <person name="Wu L."/>
            <person name="Ma J."/>
        </authorList>
    </citation>
    <scope>NUCLEOTIDE SEQUENCE [LARGE SCALE GENOMIC DNA]</scope>
    <source>
        <strain evidence="3">KCTC 42805</strain>
    </source>
</reference>
<keyword evidence="1" id="KW-0812">Transmembrane</keyword>
<keyword evidence="3" id="KW-1185">Reference proteome</keyword>
<proteinExistence type="predicted"/>
<evidence type="ECO:0000313" key="3">
    <source>
        <dbReference type="Proteomes" id="UP001597469"/>
    </source>
</evidence>
<evidence type="ECO:0008006" key="4">
    <source>
        <dbReference type="Google" id="ProtNLM"/>
    </source>
</evidence>
<feature type="transmembrane region" description="Helical" evidence="1">
    <location>
        <begin position="43"/>
        <end position="62"/>
    </location>
</feature>
<feature type="transmembrane region" description="Helical" evidence="1">
    <location>
        <begin position="69"/>
        <end position="87"/>
    </location>
</feature>
<dbReference type="RefSeq" id="WP_381517481.1">
    <property type="nucleotide sequence ID" value="NZ_JBHULN010000001.1"/>
</dbReference>
<name>A0ABW5LW84_9BACT</name>
<keyword evidence="1" id="KW-1133">Transmembrane helix</keyword>
<dbReference type="EMBL" id="JBHULN010000001">
    <property type="protein sequence ID" value="MFD2569063.1"/>
    <property type="molecule type" value="Genomic_DNA"/>
</dbReference>
<feature type="transmembrane region" description="Helical" evidence="1">
    <location>
        <begin position="99"/>
        <end position="117"/>
    </location>
</feature>